<dbReference type="EMBL" id="JAWCUA010000001">
    <property type="protein sequence ID" value="MDU0111859.1"/>
    <property type="molecule type" value="Genomic_DNA"/>
</dbReference>
<dbReference type="SUPFAM" id="SSF51735">
    <property type="entry name" value="NAD(P)-binding Rossmann-fold domains"/>
    <property type="match status" value="1"/>
</dbReference>
<dbReference type="Proteomes" id="UP001257914">
    <property type="component" value="Unassembled WGS sequence"/>
</dbReference>
<organism evidence="7 8">
    <name type="scientific">Psychrosphaera aquimarina</name>
    <dbReference type="NCBI Taxonomy" id="2044854"/>
    <lineage>
        <taxon>Bacteria</taxon>
        <taxon>Pseudomonadati</taxon>
        <taxon>Pseudomonadota</taxon>
        <taxon>Gammaproteobacteria</taxon>
        <taxon>Alteromonadales</taxon>
        <taxon>Pseudoalteromonadaceae</taxon>
        <taxon>Psychrosphaera</taxon>
    </lineage>
</organism>
<dbReference type="PROSITE" id="PS00065">
    <property type="entry name" value="D_2_HYDROXYACID_DH_1"/>
    <property type="match status" value="1"/>
</dbReference>
<evidence type="ECO:0000259" key="6">
    <source>
        <dbReference type="Pfam" id="PF02826"/>
    </source>
</evidence>
<reference evidence="7 8" key="1">
    <citation type="submission" date="2023-10" db="EMBL/GenBank/DDBJ databases">
        <title>Psychrosphaera aquimaarina strain SW33 isolated from seawater.</title>
        <authorList>
            <person name="Bayburt H."/>
            <person name="Kim J.M."/>
            <person name="Choi B.J."/>
            <person name="Jeon C.O."/>
        </authorList>
    </citation>
    <scope>NUCLEOTIDE SEQUENCE [LARGE SCALE GENOMIC DNA]</scope>
    <source>
        <strain evidence="7 8">KCTC 52743</strain>
    </source>
</reference>
<dbReference type="GO" id="GO:0008720">
    <property type="term" value="F:D-lactate dehydrogenase (NAD+) activity"/>
    <property type="evidence" value="ECO:0007669"/>
    <property type="project" value="UniProtKB-EC"/>
</dbReference>
<evidence type="ECO:0000256" key="2">
    <source>
        <dbReference type="ARBA" id="ARBA00023002"/>
    </source>
</evidence>
<sequence length="329" mass="35902">MKLAVFSTKSYDKSSLMASATNNISITFFENRLTSLTAKLAAGFDAVCVFVNDELNQDVLSELKANGVKFIVLRCAGFNNLDLEACKALGIQCARVPAYSPEAVAEHTVALMMTLNRHIHKAFNRTKEGNFSLAGLLGFNIHGKTIGIIGTGNIGLATTKIMKGFGANVIAFDPVQNTSKQQDIDFTYTDLDTLLTTADIVSLHCPLNQSTHHLLNDKSISSMKDGVMIINTSRGGLVDTASLIKHLKSGKIGHLALDVYEQESELFFEDHSESIIQDDIFQRLLTFPNVIITGHQGFFTGEALTQIAKTTITNLTLFAESKINHNEIT</sequence>
<gene>
    <name evidence="7" type="ORF">RT723_02315</name>
</gene>
<protein>
    <submittedName>
        <fullName evidence="7">2-hydroxyacid dehydrogenase</fullName>
        <ecNumber evidence="7">1.1.1.28</ecNumber>
    </submittedName>
</protein>
<keyword evidence="3" id="KW-0520">NAD</keyword>
<dbReference type="EC" id="1.1.1.28" evidence="7"/>
<dbReference type="Pfam" id="PF02826">
    <property type="entry name" value="2-Hacid_dh_C"/>
    <property type="match status" value="1"/>
</dbReference>
<dbReference type="InterPro" id="IPR029753">
    <property type="entry name" value="D-isomer_DH_CS"/>
</dbReference>
<name>A0ABU3QWR2_9GAMM</name>
<feature type="domain" description="D-isomer specific 2-hydroxyacid dehydrogenase catalytic" evidence="5">
    <location>
        <begin position="10"/>
        <end position="328"/>
    </location>
</feature>
<dbReference type="InterPro" id="IPR058205">
    <property type="entry name" value="D-LDH-like"/>
</dbReference>
<proteinExistence type="inferred from homology"/>
<dbReference type="PANTHER" id="PTHR43026">
    <property type="entry name" value="2-HYDROXYACID DEHYDROGENASE HOMOLOG 1-RELATED"/>
    <property type="match status" value="1"/>
</dbReference>
<dbReference type="SUPFAM" id="SSF52283">
    <property type="entry name" value="Formate/glycerate dehydrogenase catalytic domain-like"/>
    <property type="match status" value="1"/>
</dbReference>
<accession>A0ABU3QWR2</accession>
<evidence type="ECO:0000256" key="3">
    <source>
        <dbReference type="ARBA" id="ARBA00023027"/>
    </source>
</evidence>
<evidence type="ECO:0000313" key="7">
    <source>
        <dbReference type="EMBL" id="MDU0111859.1"/>
    </source>
</evidence>
<evidence type="ECO:0000256" key="1">
    <source>
        <dbReference type="ARBA" id="ARBA00005854"/>
    </source>
</evidence>
<dbReference type="CDD" id="cd12183">
    <property type="entry name" value="LDH_like_2"/>
    <property type="match status" value="1"/>
</dbReference>
<dbReference type="PROSITE" id="PS00671">
    <property type="entry name" value="D_2_HYDROXYACID_DH_3"/>
    <property type="match status" value="1"/>
</dbReference>
<dbReference type="PANTHER" id="PTHR43026:SF1">
    <property type="entry name" value="2-HYDROXYACID DEHYDROGENASE HOMOLOG 1-RELATED"/>
    <property type="match status" value="1"/>
</dbReference>
<keyword evidence="8" id="KW-1185">Reference proteome</keyword>
<dbReference type="InterPro" id="IPR006139">
    <property type="entry name" value="D-isomer_2_OHA_DH_cat_dom"/>
</dbReference>
<dbReference type="Gene3D" id="3.40.50.720">
    <property type="entry name" value="NAD(P)-binding Rossmann-like Domain"/>
    <property type="match status" value="2"/>
</dbReference>
<dbReference type="RefSeq" id="WP_315945834.1">
    <property type="nucleotide sequence ID" value="NZ_JAWCUA010000001.1"/>
</dbReference>
<evidence type="ECO:0000313" key="8">
    <source>
        <dbReference type="Proteomes" id="UP001257914"/>
    </source>
</evidence>
<dbReference type="PROSITE" id="PS00670">
    <property type="entry name" value="D_2_HYDROXYACID_DH_2"/>
    <property type="match status" value="1"/>
</dbReference>
<dbReference type="Pfam" id="PF00389">
    <property type="entry name" value="2-Hacid_dh"/>
    <property type="match status" value="1"/>
</dbReference>
<evidence type="ECO:0000259" key="5">
    <source>
        <dbReference type="Pfam" id="PF00389"/>
    </source>
</evidence>
<dbReference type="InterPro" id="IPR006140">
    <property type="entry name" value="D-isomer_DH_NAD-bd"/>
</dbReference>
<evidence type="ECO:0000256" key="4">
    <source>
        <dbReference type="RuleBase" id="RU003719"/>
    </source>
</evidence>
<feature type="domain" description="D-isomer specific 2-hydroxyacid dehydrogenase NAD-binding" evidence="6">
    <location>
        <begin position="109"/>
        <end position="297"/>
    </location>
</feature>
<dbReference type="InterPro" id="IPR029752">
    <property type="entry name" value="D-isomer_DH_CS1"/>
</dbReference>
<dbReference type="InterPro" id="IPR036291">
    <property type="entry name" value="NAD(P)-bd_dom_sf"/>
</dbReference>
<comment type="caution">
    <text evidence="7">The sequence shown here is derived from an EMBL/GenBank/DDBJ whole genome shotgun (WGS) entry which is preliminary data.</text>
</comment>
<keyword evidence="2 4" id="KW-0560">Oxidoreductase</keyword>
<comment type="similarity">
    <text evidence="1 4">Belongs to the D-isomer specific 2-hydroxyacid dehydrogenase family.</text>
</comment>